<organism evidence="2 3">
    <name type="scientific">Candidatus Entotheonella gemina</name>
    <dbReference type="NCBI Taxonomy" id="1429439"/>
    <lineage>
        <taxon>Bacteria</taxon>
        <taxon>Pseudomonadati</taxon>
        <taxon>Nitrospinota/Tectimicrobiota group</taxon>
        <taxon>Candidatus Tectimicrobiota</taxon>
        <taxon>Candidatus Entotheonellia</taxon>
        <taxon>Candidatus Entotheonellales</taxon>
        <taxon>Candidatus Entotheonellaceae</taxon>
        <taxon>Candidatus Entotheonella</taxon>
    </lineage>
</organism>
<name>W4LJZ4_9BACT</name>
<accession>W4LJZ4</accession>
<sequence>MEAQAITIDQPFQAAYEKFIEITSHLSAKAPGEQTHSDIEAYLETDGRELLRLLLQEQLDQQGPGRVGEAVHGSDGVVRSHKRDHMETGYQSVFGAVRVARTGYHQRGVSSLFPRDAQLNLPRQRFSHRLQKRVAAKAAKMSFESVASDTETETGMRMGTRQIKEIVEAAAQDFDAFYAQPCPEEIEQHAAAKPIQVLTFDGKGVVMRKEALREETRKRAEASAPQAPRGFARQDKSNRKRMANTQSFAPGN</sequence>
<dbReference type="AlphaFoldDB" id="W4LJZ4"/>
<gene>
    <name evidence="2" type="ORF">ETSY2_43095</name>
</gene>
<reference evidence="2 3" key="1">
    <citation type="journal article" date="2014" name="Nature">
        <title>An environmental bacterial taxon with a large and distinct metabolic repertoire.</title>
        <authorList>
            <person name="Wilson M.C."/>
            <person name="Mori T."/>
            <person name="Ruckert C."/>
            <person name="Uria A.R."/>
            <person name="Helf M.J."/>
            <person name="Takada K."/>
            <person name="Gernert C."/>
            <person name="Steffens U.A."/>
            <person name="Heycke N."/>
            <person name="Schmitt S."/>
            <person name="Rinke C."/>
            <person name="Helfrich E.J."/>
            <person name="Brachmann A.O."/>
            <person name="Gurgui C."/>
            <person name="Wakimoto T."/>
            <person name="Kracht M."/>
            <person name="Crusemann M."/>
            <person name="Hentschel U."/>
            <person name="Abe I."/>
            <person name="Matsunaga S."/>
            <person name="Kalinowski J."/>
            <person name="Takeyama H."/>
            <person name="Piel J."/>
        </authorList>
    </citation>
    <scope>NUCLEOTIDE SEQUENCE [LARGE SCALE GENOMIC DNA]</scope>
    <source>
        <strain evidence="3">TSY2</strain>
    </source>
</reference>
<dbReference type="HOGENOM" id="CLU_082909_0_0_7"/>
<evidence type="ECO:0000256" key="1">
    <source>
        <dbReference type="SAM" id="MobiDB-lite"/>
    </source>
</evidence>
<dbReference type="Proteomes" id="UP000019140">
    <property type="component" value="Unassembled WGS sequence"/>
</dbReference>
<evidence type="ECO:0000313" key="3">
    <source>
        <dbReference type="Proteomes" id="UP000019140"/>
    </source>
</evidence>
<feature type="compositionally biased region" description="Polar residues" evidence="1">
    <location>
        <begin position="243"/>
        <end position="252"/>
    </location>
</feature>
<keyword evidence="3" id="KW-1185">Reference proteome</keyword>
<proteinExistence type="predicted"/>
<feature type="compositionally biased region" description="Basic and acidic residues" evidence="1">
    <location>
        <begin position="212"/>
        <end position="221"/>
    </location>
</feature>
<evidence type="ECO:0000313" key="2">
    <source>
        <dbReference type="EMBL" id="ETW98239.1"/>
    </source>
</evidence>
<dbReference type="EMBL" id="AZHX01001965">
    <property type="protein sequence ID" value="ETW98239.1"/>
    <property type="molecule type" value="Genomic_DNA"/>
</dbReference>
<feature type="region of interest" description="Disordered" evidence="1">
    <location>
        <begin position="212"/>
        <end position="252"/>
    </location>
</feature>
<dbReference type="PATRIC" id="fig|1429439.4.peg.7213"/>
<evidence type="ECO:0008006" key="4">
    <source>
        <dbReference type="Google" id="ProtNLM"/>
    </source>
</evidence>
<feature type="region of interest" description="Disordered" evidence="1">
    <location>
        <begin position="64"/>
        <end position="84"/>
    </location>
</feature>
<comment type="caution">
    <text evidence="2">The sequence shown here is derived from an EMBL/GenBank/DDBJ whole genome shotgun (WGS) entry which is preliminary data.</text>
</comment>
<protein>
    <recommendedName>
        <fullName evidence="4">Mutator family transposase</fullName>
    </recommendedName>
</protein>